<dbReference type="Gene3D" id="3.40.50.1950">
    <property type="entry name" value="Flavin prenyltransferase-like"/>
    <property type="match status" value="1"/>
</dbReference>
<dbReference type="CTD" id="60490"/>
<dbReference type="RefSeq" id="XP_028561211.1">
    <property type="nucleotide sequence ID" value="XM_028705378.1"/>
</dbReference>
<dbReference type="Proteomes" id="UP000472272">
    <property type="component" value="Chromosome 14"/>
</dbReference>
<dbReference type="GeneID" id="114583979"/>
<evidence type="ECO:0000256" key="3">
    <source>
        <dbReference type="ARBA" id="ARBA00056708"/>
    </source>
</evidence>
<gene>
    <name evidence="7" type="primary">PPCDC</name>
</gene>
<evidence type="ECO:0000256" key="5">
    <source>
        <dbReference type="ARBA" id="ARBA00082063"/>
    </source>
</evidence>
<dbReference type="InterPro" id="IPR036551">
    <property type="entry name" value="Flavin_trans-like"/>
</dbReference>
<evidence type="ECO:0000313" key="7">
    <source>
        <dbReference type="Ensembl" id="ENSPMRP00000023230.1"/>
    </source>
</evidence>
<keyword evidence="1" id="KW-0173">Coenzyme A biosynthesis</keyword>
<feature type="domain" description="Flavoprotein" evidence="6">
    <location>
        <begin position="15"/>
        <end position="189"/>
    </location>
</feature>
<dbReference type="PANTHER" id="PTHR14359:SF6">
    <property type="entry name" value="PHOSPHOPANTOTHENOYLCYSTEINE DECARBOXYLASE"/>
    <property type="match status" value="1"/>
</dbReference>
<dbReference type="GeneTree" id="ENSGT00440000038107"/>
<organism evidence="7 8">
    <name type="scientific">Podarcis muralis</name>
    <name type="common">Wall lizard</name>
    <name type="synonym">Lacerta muralis</name>
    <dbReference type="NCBI Taxonomy" id="64176"/>
    <lineage>
        <taxon>Eukaryota</taxon>
        <taxon>Metazoa</taxon>
        <taxon>Chordata</taxon>
        <taxon>Craniata</taxon>
        <taxon>Vertebrata</taxon>
        <taxon>Euteleostomi</taxon>
        <taxon>Lepidosauria</taxon>
        <taxon>Squamata</taxon>
        <taxon>Bifurcata</taxon>
        <taxon>Unidentata</taxon>
        <taxon>Episquamata</taxon>
        <taxon>Laterata</taxon>
        <taxon>Lacertibaenia</taxon>
        <taxon>Lacertidae</taxon>
        <taxon>Podarcis</taxon>
    </lineage>
</organism>
<comment type="function">
    <text evidence="3">Catalyzes the decarboxylation of the cysteine moiety of 4-phosphopantothenoylcysteine to form 4'-phosphopantotheine and this reaction forms part of the biosynthesis of coenzyme A.</text>
</comment>
<accession>A0A670JGP2</accession>
<protein>
    <recommendedName>
        <fullName evidence="4">Phosphopantothenoylcysteine decarboxylase</fullName>
    </recommendedName>
    <alternativeName>
        <fullName evidence="5">CoaC</fullName>
    </alternativeName>
</protein>
<name>A0A670JGP2_PODMU</name>
<reference evidence="7 8" key="1">
    <citation type="journal article" date="2019" name="Proc. Natl. Acad. Sci. U.S.A.">
        <title>Regulatory changes in pterin and carotenoid genes underlie balanced color polymorphisms in the wall lizard.</title>
        <authorList>
            <person name="Andrade P."/>
            <person name="Pinho C."/>
            <person name="Perez I de Lanuza G."/>
            <person name="Afonso S."/>
            <person name="Brejcha J."/>
            <person name="Rubin C.J."/>
            <person name="Wallerman O."/>
            <person name="Pereira P."/>
            <person name="Sabatino S.J."/>
            <person name="Bellati A."/>
            <person name="Pellitteri-Rosa D."/>
            <person name="Bosakova Z."/>
            <person name="Bunikis I."/>
            <person name="Carretero M.A."/>
            <person name="Feiner N."/>
            <person name="Marsik P."/>
            <person name="Pauperio F."/>
            <person name="Salvi D."/>
            <person name="Soler L."/>
            <person name="While G.M."/>
            <person name="Uller T."/>
            <person name="Font E."/>
            <person name="Andersson L."/>
            <person name="Carneiro M."/>
        </authorList>
    </citation>
    <scope>NUCLEOTIDE SEQUENCE</scope>
</reference>
<evidence type="ECO:0000256" key="4">
    <source>
        <dbReference type="ARBA" id="ARBA00070201"/>
    </source>
</evidence>
<dbReference type="GO" id="GO:0015937">
    <property type="term" value="P:coenzyme A biosynthetic process"/>
    <property type="evidence" value="ECO:0007669"/>
    <property type="project" value="UniProtKB-KW"/>
</dbReference>
<dbReference type="FunFam" id="3.40.50.1950:FF:000004">
    <property type="entry name" value="Phosphopantothenoylcysteine decarboxylase"/>
    <property type="match status" value="1"/>
</dbReference>
<keyword evidence="8" id="KW-1185">Reference proteome</keyword>
<comment type="similarity">
    <text evidence="2">Belongs to the HFCD (homooligomeric flavin containing Cys decarboxylase) superfamily.</text>
</comment>
<dbReference type="InterPro" id="IPR003382">
    <property type="entry name" value="Flavoprotein"/>
</dbReference>
<proteinExistence type="inferred from homology"/>
<dbReference type="KEGG" id="pmua:114583979"/>
<evidence type="ECO:0000313" key="8">
    <source>
        <dbReference type="Proteomes" id="UP000472272"/>
    </source>
</evidence>
<dbReference type="GO" id="GO:0010181">
    <property type="term" value="F:FMN binding"/>
    <property type="evidence" value="ECO:0007669"/>
    <property type="project" value="Ensembl"/>
</dbReference>
<dbReference type="GO" id="GO:0004633">
    <property type="term" value="F:phosphopantothenoylcysteine decarboxylase activity"/>
    <property type="evidence" value="ECO:0007669"/>
    <property type="project" value="Ensembl"/>
</dbReference>
<dbReference type="OrthoDB" id="1532798at2759"/>
<evidence type="ECO:0000259" key="6">
    <source>
        <dbReference type="Pfam" id="PF02441"/>
    </source>
</evidence>
<dbReference type="GO" id="GO:0042802">
    <property type="term" value="F:identical protein binding"/>
    <property type="evidence" value="ECO:0007669"/>
    <property type="project" value="Ensembl"/>
</dbReference>
<reference evidence="7" key="2">
    <citation type="submission" date="2025-08" db="UniProtKB">
        <authorList>
            <consortium name="Ensembl"/>
        </authorList>
    </citation>
    <scope>IDENTIFICATION</scope>
</reference>
<dbReference type="PANTHER" id="PTHR14359">
    <property type="entry name" value="HOMO-OLIGOMERIC FLAVIN CONTAINING CYS DECARBOXYLASE FAMILY"/>
    <property type="match status" value="1"/>
</dbReference>
<dbReference type="GO" id="GO:0071513">
    <property type="term" value="C:phosphopantothenoylcysteine decarboxylase complex"/>
    <property type="evidence" value="ECO:0007669"/>
    <property type="project" value="TreeGrafter"/>
</dbReference>
<dbReference type="OMA" id="KGLACGD"/>
<dbReference type="AlphaFoldDB" id="A0A670JGP2"/>
<dbReference type="SUPFAM" id="SSF52507">
    <property type="entry name" value="Homo-oligomeric flavin-containing Cys decarboxylases, HFCD"/>
    <property type="match status" value="1"/>
</dbReference>
<dbReference type="Ensembl" id="ENSPMRT00000024670.1">
    <property type="protein sequence ID" value="ENSPMRP00000023230.1"/>
    <property type="gene ID" value="ENSPMRG00000015087.1"/>
</dbReference>
<sequence length="200" mass="22207">MVPKTEMDPMQKNTHILVGVTGSVAALKLPILVSELLKIPGVEVRVVTTENAKHFYNPQEVPVTLYSDSDEWQLWKKREDPVLHIDLRRWADLLLVAPLDANTLAKMANGLCDNLLTCVIRAWDLSKPLLFCPAMNTAMWEHPITAQQVDQLKSFGYVEIPCIVKKLICGDEGRGAMAEVPTIVAKVKAILSERGLSAHS</sequence>
<dbReference type="Pfam" id="PF02441">
    <property type="entry name" value="Flavoprotein"/>
    <property type="match status" value="1"/>
</dbReference>
<evidence type="ECO:0000256" key="2">
    <source>
        <dbReference type="ARBA" id="ARBA00038350"/>
    </source>
</evidence>
<reference evidence="7" key="3">
    <citation type="submission" date="2025-09" db="UniProtKB">
        <authorList>
            <consortium name="Ensembl"/>
        </authorList>
    </citation>
    <scope>IDENTIFICATION</scope>
</reference>
<evidence type="ECO:0000256" key="1">
    <source>
        <dbReference type="ARBA" id="ARBA00022993"/>
    </source>
</evidence>